<dbReference type="OrthoDB" id="6889413at2"/>
<dbReference type="AlphaFoldDB" id="A0A7C9INY8"/>
<evidence type="ECO:0000313" key="3">
    <source>
        <dbReference type="Proteomes" id="UP000482487"/>
    </source>
</evidence>
<evidence type="ECO:0000256" key="1">
    <source>
        <dbReference type="SAM" id="SignalP"/>
    </source>
</evidence>
<proteinExistence type="predicted"/>
<dbReference type="Proteomes" id="UP000482487">
    <property type="component" value="Unassembled WGS sequence"/>
</dbReference>
<keyword evidence="3" id="KW-1185">Reference proteome</keyword>
<sequence>MKRKSLRFLLGWLTLALLVAVPAVAADYEVPVVTGENWTQSTPRERKAFLIGAATIIELEQEVQGATPPPKTTIGVWSKGLSAYNFDEMTAAIDAWYAANPDKLARPVVEVMWYELAKPKAGKS</sequence>
<gene>
    <name evidence="2" type="ORF">GTA51_10430</name>
</gene>
<dbReference type="EMBL" id="WVUD01000016">
    <property type="protein sequence ID" value="MYL83539.1"/>
    <property type="molecule type" value="Genomic_DNA"/>
</dbReference>
<feature type="signal peptide" evidence="1">
    <location>
        <begin position="1"/>
        <end position="25"/>
    </location>
</feature>
<comment type="caution">
    <text evidence="2">The sequence shown here is derived from an EMBL/GenBank/DDBJ whole genome shotgun (WGS) entry which is preliminary data.</text>
</comment>
<name>A0A7C9INY8_9BACT</name>
<reference evidence="2 3" key="1">
    <citation type="submission" date="2020-01" db="EMBL/GenBank/DDBJ databases">
        <title>Genome sequence of Desulfovibrio aerotolerans DSM 16695(T).</title>
        <authorList>
            <person name="Karnachuk O."/>
            <person name="Avakyan M."/>
            <person name="Mardanov A."/>
            <person name="Kadnikov V."/>
            <person name="Ravin N."/>
        </authorList>
    </citation>
    <scope>NUCLEOTIDE SEQUENCE [LARGE SCALE GENOMIC DNA]</scope>
    <source>
        <strain evidence="2 3">DSM 16695</strain>
    </source>
</reference>
<dbReference type="RefSeq" id="WP_160960890.1">
    <property type="nucleotide sequence ID" value="NZ_WVUD01000016.1"/>
</dbReference>
<keyword evidence="1" id="KW-0732">Signal</keyword>
<evidence type="ECO:0000313" key="2">
    <source>
        <dbReference type="EMBL" id="MYL83539.1"/>
    </source>
</evidence>
<accession>A0A7C9INY8</accession>
<feature type="chain" id="PRO_5029008882" evidence="1">
    <location>
        <begin position="26"/>
        <end position="124"/>
    </location>
</feature>
<protein>
    <submittedName>
        <fullName evidence="2">Uncharacterized protein</fullName>
    </submittedName>
</protein>
<organism evidence="2 3">
    <name type="scientific">Solidesulfovibrio aerotolerans</name>
    <dbReference type="NCBI Taxonomy" id="295255"/>
    <lineage>
        <taxon>Bacteria</taxon>
        <taxon>Pseudomonadati</taxon>
        <taxon>Thermodesulfobacteriota</taxon>
        <taxon>Desulfovibrionia</taxon>
        <taxon>Desulfovibrionales</taxon>
        <taxon>Desulfovibrionaceae</taxon>
        <taxon>Solidesulfovibrio</taxon>
    </lineage>
</organism>